<dbReference type="Gene3D" id="2.60.40.1180">
    <property type="entry name" value="Golgi alpha-mannosidase II"/>
    <property type="match status" value="1"/>
</dbReference>
<gene>
    <name evidence="7" type="primary">malL</name>
    <name evidence="7" type="ORF">GCM10007362_31620</name>
</gene>
<dbReference type="CDD" id="cd11333">
    <property type="entry name" value="AmyAc_SI_OligoGlu_DGase"/>
    <property type="match status" value="1"/>
</dbReference>
<keyword evidence="2" id="KW-0378">Hydrolase</keyword>
<evidence type="ECO:0000256" key="2">
    <source>
        <dbReference type="ARBA" id="ARBA00022801"/>
    </source>
</evidence>
<dbReference type="Pfam" id="PF16657">
    <property type="entry name" value="Malt_amylase_C"/>
    <property type="match status" value="1"/>
</dbReference>
<reference evidence="8" key="1">
    <citation type="journal article" date="2019" name="Int. J. Syst. Evol. Microbiol.">
        <title>The Global Catalogue of Microorganisms (GCM) 10K type strain sequencing project: providing services to taxonomists for standard genome sequencing and annotation.</title>
        <authorList>
            <consortium name="The Broad Institute Genomics Platform"/>
            <consortium name="The Broad Institute Genome Sequencing Center for Infectious Disease"/>
            <person name="Wu L."/>
            <person name="Ma J."/>
        </authorList>
    </citation>
    <scope>NUCLEOTIDE SEQUENCE [LARGE SCALE GENOMIC DNA]</scope>
    <source>
        <strain evidence="8">CCM 8702</strain>
    </source>
</reference>
<dbReference type="Gene3D" id="3.20.20.80">
    <property type="entry name" value="Glycosidases"/>
    <property type="match status" value="1"/>
</dbReference>
<organism evidence="7 8">
    <name type="scientific">Saccharibacillus endophyticus</name>
    <dbReference type="NCBI Taxonomy" id="2060666"/>
    <lineage>
        <taxon>Bacteria</taxon>
        <taxon>Bacillati</taxon>
        <taxon>Bacillota</taxon>
        <taxon>Bacilli</taxon>
        <taxon>Bacillales</taxon>
        <taxon>Paenibacillaceae</taxon>
        <taxon>Saccharibacillus</taxon>
    </lineage>
</organism>
<proteinExistence type="inferred from homology"/>
<dbReference type="InterPro" id="IPR045857">
    <property type="entry name" value="O16G_dom_2"/>
</dbReference>
<protein>
    <recommendedName>
        <fullName evidence="5">oligo-1,6-glucosidase</fullName>
        <ecNumber evidence="5">3.2.1.10</ecNumber>
    </recommendedName>
</protein>
<evidence type="ECO:0000313" key="7">
    <source>
        <dbReference type="EMBL" id="GGH81590.1"/>
    </source>
</evidence>
<dbReference type="InterPro" id="IPR017853">
    <property type="entry name" value="GH"/>
</dbReference>
<feature type="domain" description="Glycosyl hydrolase family 13 catalytic" evidence="6">
    <location>
        <begin position="42"/>
        <end position="451"/>
    </location>
</feature>
<evidence type="ECO:0000259" key="6">
    <source>
        <dbReference type="SMART" id="SM00642"/>
    </source>
</evidence>
<dbReference type="Pfam" id="PF00128">
    <property type="entry name" value="Alpha-amylase"/>
    <property type="match status" value="1"/>
</dbReference>
<dbReference type="PANTHER" id="PTHR10357:SF184">
    <property type="entry name" value="OLIGO-1,6-GLUCOSIDASE 1"/>
    <property type="match status" value="1"/>
</dbReference>
<accession>A0ABQ1ZZK3</accession>
<evidence type="ECO:0000256" key="4">
    <source>
        <dbReference type="ARBA" id="ARBA00036217"/>
    </source>
</evidence>
<name>A0ABQ1ZZK3_9BACL</name>
<evidence type="ECO:0000313" key="8">
    <source>
        <dbReference type="Proteomes" id="UP000605427"/>
    </source>
</evidence>
<dbReference type="EC" id="3.2.1.10" evidence="5"/>
<dbReference type="EMBL" id="BMDD01000004">
    <property type="protein sequence ID" value="GGH81590.1"/>
    <property type="molecule type" value="Genomic_DNA"/>
</dbReference>
<evidence type="ECO:0000256" key="1">
    <source>
        <dbReference type="ARBA" id="ARBA00008061"/>
    </source>
</evidence>
<dbReference type="PANTHER" id="PTHR10357">
    <property type="entry name" value="ALPHA-AMYLASE FAMILY MEMBER"/>
    <property type="match status" value="1"/>
</dbReference>
<evidence type="ECO:0000256" key="5">
    <source>
        <dbReference type="ARBA" id="ARBA00038939"/>
    </source>
</evidence>
<keyword evidence="3" id="KW-0326">Glycosidase</keyword>
<dbReference type="SMART" id="SM00642">
    <property type="entry name" value="Aamy"/>
    <property type="match status" value="1"/>
</dbReference>
<dbReference type="Proteomes" id="UP000605427">
    <property type="component" value="Unassembled WGS sequence"/>
</dbReference>
<dbReference type="Gene3D" id="3.90.400.10">
    <property type="entry name" value="Oligo-1,6-glucosidase, Domain 2"/>
    <property type="match status" value="1"/>
</dbReference>
<dbReference type="SUPFAM" id="SSF51011">
    <property type="entry name" value="Glycosyl hydrolase domain"/>
    <property type="match status" value="1"/>
</dbReference>
<comment type="caution">
    <text evidence="7">The sequence shown here is derived from an EMBL/GenBank/DDBJ whole genome shotgun (WGS) entry which is preliminary data.</text>
</comment>
<dbReference type="SUPFAM" id="SSF51445">
    <property type="entry name" value="(Trans)glycosidases"/>
    <property type="match status" value="1"/>
</dbReference>
<dbReference type="InterPro" id="IPR032091">
    <property type="entry name" value="Malt_amylase-like_C"/>
</dbReference>
<dbReference type="InterPro" id="IPR006047">
    <property type="entry name" value="GH13_cat_dom"/>
</dbReference>
<evidence type="ECO:0000256" key="3">
    <source>
        <dbReference type="ARBA" id="ARBA00023295"/>
    </source>
</evidence>
<comment type="catalytic activity">
    <reaction evidence="4">
        <text>Hydrolysis of (1-&gt;6)-alpha-D-glucosidic linkages in some oligosaccharides produced from starch and glycogen by alpha-amylase, and in isomaltose.</text>
        <dbReference type="EC" id="3.2.1.10"/>
    </reaction>
</comment>
<dbReference type="NCBIfam" id="NF008183">
    <property type="entry name" value="PRK10933.1"/>
    <property type="match status" value="1"/>
</dbReference>
<comment type="similarity">
    <text evidence="1">Belongs to the glycosyl hydrolase 13 family.</text>
</comment>
<keyword evidence="8" id="KW-1185">Reference proteome</keyword>
<sequence length="591" mass="70030">MHGLGTKSRGNVTLSLVLTRYYYSRRGEFMNKKWWKESVIYQIYPISFKDTTGDGKGDLRGIIEKLDYLQELGVDAIWICPIYASPDYDNGYDISDYYGIDRKYGTMEDFDELLQKAHARNIRIIMDLVLNHSSHEHEWFIESSASKDNPKRDYYIWREPKENGGYPNNWESYFSGSVWEFDERTQEYYMHLYAKEQPDLNWENPEVVRELHDMVKWWLEKGVDGFRFDAISHIVKAEGLPDADNPQNLPVVQAYHFFSNLDKVHYFLRTLNEDVLDFYDIMNVGEVSGLGPEQALDYVGEGRNELDMIFQFEHMFLDAKSGGTGKWDIKPWTLIDLKKIMSRWQTVLHKKGWNANYMSNHDQPRQVSRFGNDGDYRVRSAKMLATFLHTLQGTPYIYQGEEIGMTNVQFPSIDQYRDVETLNYYNQCIKRGMDEKEVMQRIWKKSRDNARTPMQWNFEEHAGFTDGQPWMDVNPNYPKINVEAARRDPDSIFHHYRKLIELRKKHEVIVYGDYRLLLPVHEEIYAFVRNWEDEKLLVILNFFSGAPTFEWPEDLQGMKEELLISNYEPIDGEELYSLNLRPYEARVYKLS</sequence>
<dbReference type="InterPro" id="IPR013780">
    <property type="entry name" value="Glyco_hydro_b"/>
</dbReference>